<dbReference type="InterPro" id="IPR003772">
    <property type="entry name" value="YceD"/>
</dbReference>
<comment type="caution">
    <text evidence="7">The sequence shown here is derived from an EMBL/GenBank/DDBJ whole genome shotgun (WGS) entry which is preliminary data.</text>
</comment>
<dbReference type="GO" id="GO:0042254">
    <property type="term" value="P:ribosome biogenesis"/>
    <property type="evidence" value="ECO:0007669"/>
    <property type="project" value="UniProtKB-KW"/>
</dbReference>
<dbReference type="EMBL" id="JAAONZ010000004">
    <property type="protein sequence ID" value="NHO65234.1"/>
    <property type="molecule type" value="Genomic_DNA"/>
</dbReference>
<name>A0A9E5JRK4_9GAMM</name>
<protein>
    <recommendedName>
        <fullName evidence="3">Large ribosomal RNA subunit accumulation protein YceD</fullName>
    </recommendedName>
    <alternativeName>
        <fullName evidence="5">23S rRNA accumulation protein YceD</fullName>
    </alternativeName>
</protein>
<dbReference type="Pfam" id="PF02620">
    <property type="entry name" value="YceD"/>
    <property type="match status" value="1"/>
</dbReference>
<keyword evidence="8" id="KW-1185">Reference proteome</keyword>
<accession>A0A9E5JRK4</accession>
<dbReference type="Proteomes" id="UP000787472">
    <property type="component" value="Unassembled WGS sequence"/>
</dbReference>
<dbReference type="GO" id="GO:0005829">
    <property type="term" value="C:cytosol"/>
    <property type="evidence" value="ECO:0007669"/>
    <property type="project" value="TreeGrafter"/>
</dbReference>
<comment type="similarity">
    <text evidence="2">Belongs to the DUF177 domain family.</text>
</comment>
<evidence type="ECO:0000313" key="7">
    <source>
        <dbReference type="EMBL" id="NHO65234.1"/>
    </source>
</evidence>
<organism evidence="7 8">
    <name type="scientific">Pseudomaricurvus hydrocarbonicus</name>
    <dbReference type="NCBI Taxonomy" id="1470433"/>
    <lineage>
        <taxon>Bacteria</taxon>
        <taxon>Pseudomonadati</taxon>
        <taxon>Pseudomonadota</taxon>
        <taxon>Gammaproteobacteria</taxon>
        <taxon>Cellvibrionales</taxon>
        <taxon>Cellvibrionaceae</taxon>
        <taxon>Pseudomaricurvus</taxon>
    </lineage>
</organism>
<evidence type="ECO:0000256" key="1">
    <source>
        <dbReference type="ARBA" id="ARBA00002868"/>
    </source>
</evidence>
<proteinExistence type="inferred from homology"/>
<evidence type="ECO:0000256" key="5">
    <source>
        <dbReference type="ARBA" id="ARBA00031841"/>
    </source>
</evidence>
<gene>
    <name evidence="7" type="ORF">G8770_06730</name>
</gene>
<dbReference type="PANTHER" id="PTHR38099:SF1">
    <property type="entry name" value="LARGE RIBOSOMAL RNA SUBUNIT ACCUMULATION PROTEIN YCED"/>
    <property type="match status" value="1"/>
</dbReference>
<dbReference type="RefSeq" id="WP_167183733.1">
    <property type="nucleotide sequence ID" value="NZ_JAAONZ010000004.1"/>
</dbReference>
<evidence type="ECO:0000256" key="6">
    <source>
        <dbReference type="SAM" id="MobiDB-lite"/>
    </source>
</evidence>
<reference evidence="7" key="1">
    <citation type="submission" date="2020-03" db="EMBL/GenBank/DDBJ databases">
        <authorList>
            <person name="Guo F."/>
        </authorList>
    </citation>
    <scope>NUCLEOTIDE SEQUENCE</scope>
    <source>
        <strain evidence="7">JCM 30134</strain>
    </source>
</reference>
<sequence>MSSTPLNTQLPRYIDPRKFAQQGLGLEGNIAVSELSRLMDVSLNNSDEVKVVLEFGVDEERHRVITGQAKCVLTVMCQRCLGPTEVPLEAELNLAIVWDEERAKQLPKALDPVILGEGQADIYTIIEDELLLNLPMVSYHDEDCVERTSFGDDEAEEKAESSNNPFQVLEQLKGSPKS</sequence>
<evidence type="ECO:0000313" key="8">
    <source>
        <dbReference type="Proteomes" id="UP000787472"/>
    </source>
</evidence>
<dbReference type="AlphaFoldDB" id="A0A9E5JRK4"/>
<comment type="function">
    <text evidence="1">Plays a role in synthesis, processing and/or stability of 23S rRNA.</text>
</comment>
<dbReference type="InterPro" id="IPR039255">
    <property type="entry name" value="YceD_bac"/>
</dbReference>
<evidence type="ECO:0000256" key="4">
    <source>
        <dbReference type="ARBA" id="ARBA00022517"/>
    </source>
</evidence>
<feature type="region of interest" description="Disordered" evidence="6">
    <location>
        <begin position="150"/>
        <end position="178"/>
    </location>
</feature>
<evidence type="ECO:0000256" key="2">
    <source>
        <dbReference type="ARBA" id="ARBA00010740"/>
    </source>
</evidence>
<keyword evidence="4" id="KW-0690">Ribosome biogenesis</keyword>
<dbReference type="PANTHER" id="PTHR38099">
    <property type="entry name" value="LARGE RIBOSOMAL RNA SUBUNIT ACCUMULATION PROTEIN YCED"/>
    <property type="match status" value="1"/>
</dbReference>
<evidence type="ECO:0000256" key="3">
    <source>
        <dbReference type="ARBA" id="ARBA00015716"/>
    </source>
</evidence>